<dbReference type="InParanoid" id="A0A1V9XPI9"/>
<dbReference type="Proteomes" id="UP000192247">
    <property type="component" value="Unassembled WGS sequence"/>
</dbReference>
<proteinExistence type="predicted"/>
<sequence>MSPVAFEVDQEKKYLLCRHVKTFIPTGLRRKLGIKL</sequence>
<comment type="caution">
    <text evidence="1">The sequence shown here is derived from an EMBL/GenBank/DDBJ whole genome shotgun (WGS) entry which is preliminary data.</text>
</comment>
<evidence type="ECO:0000313" key="2">
    <source>
        <dbReference type="Proteomes" id="UP000192247"/>
    </source>
</evidence>
<organism evidence="1 2">
    <name type="scientific">Tropilaelaps mercedesae</name>
    <dbReference type="NCBI Taxonomy" id="418985"/>
    <lineage>
        <taxon>Eukaryota</taxon>
        <taxon>Metazoa</taxon>
        <taxon>Ecdysozoa</taxon>
        <taxon>Arthropoda</taxon>
        <taxon>Chelicerata</taxon>
        <taxon>Arachnida</taxon>
        <taxon>Acari</taxon>
        <taxon>Parasitiformes</taxon>
        <taxon>Mesostigmata</taxon>
        <taxon>Gamasina</taxon>
        <taxon>Dermanyssoidea</taxon>
        <taxon>Laelapidae</taxon>
        <taxon>Tropilaelaps</taxon>
    </lineage>
</organism>
<keyword evidence="2" id="KW-1185">Reference proteome</keyword>
<name>A0A1V9XPI9_9ACAR</name>
<dbReference type="EMBL" id="MNPL01006376">
    <property type="protein sequence ID" value="OQR75429.1"/>
    <property type="molecule type" value="Genomic_DNA"/>
</dbReference>
<protein>
    <submittedName>
        <fullName evidence="1">CDGSH iron-sulfur domain-containing protein 3</fullName>
    </submittedName>
</protein>
<dbReference type="AlphaFoldDB" id="A0A1V9XPI9"/>
<gene>
    <name evidence="1" type="ORF">BIW11_03263</name>
</gene>
<reference evidence="1 2" key="1">
    <citation type="journal article" date="2017" name="Gigascience">
        <title>Draft genome of the honey bee ectoparasitic mite, Tropilaelaps mercedesae, is shaped by the parasitic life history.</title>
        <authorList>
            <person name="Dong X."/>
            <person name="Armstrong S.D."/>
            <person name="Xia D."/>
            <person name="Makepeace B.L."/>
            <person name="Darby A.C."/>
            <person name="Kadowaki T."/>
        </authorList>
    </citation>
    <scope>NUCLEOTIDE SEQUENCE [LARGE SCALE GENOMIC DNA]</scope>
    <source>
        <strain evidence="1">Wuxi-XJTLU</strain>
    </source>
</reference>
<evidence type="ECO:0000313" key="1">
    <source>
        <dbReference type="EMBL" id="OQR75429.1"/>
    </source>
</evidence>
<accession>A0A1V9XPI9</accession>